<sequence length="238" mass="26176">MLARTELCLRTAAVNCRFQPSLTATNSYHTTIPSKSQSQYPQTSRPRLLTSKKSPSQSTSQIVRYASTTASTDNTASTAQPPSSSADRLTWNAFFKLRKTRRRLQLGSSVGTSFGSMLAGAQALAVSDMDSLVGQVPLDPFITLGLITFSCGGVGWLLGPIVGTGIFNTMNRKYIPDMAAKEVEFYRRVKKFRVDPSASSMANPVPDYYGEKISSVAGYRQWLKDQRAFNKKRTTYVA</sequence>
<evidence type="ECO:0000256" key="4">
    <source>
        <dbReference type="ARBA" id="ARBA00022692"/>
    </source>
</evidence>
<dbReference type="EMBL" id="KV460215">
    <property type="protein sequence ID" value="OBT98714.1"/>
    <property type="molecule type" value="Genomic_DNA"/>
</dbReference>
<evidence type="ECO:0000256" key="5">
    <source>
        <dbReference type="ARBA" id="ARBA00022792"/>
    </source>
</evidence>
<evidence type="ECO:0000256" key="13">
    <source>
        <dbReference type="SAM" id="MobiDB-lite"/>
    </source>
</evidence>
<gene>
    <name evidence="14" type="primary">PAM17</name>
    <name evidence="14" type="ORF">VE01_03429</name>
</gene>
<comment type="similarity">
    <text evidence="2 12">Belongs to the PAM17 family.</text>
</comment>
<feature type="compositionally biased region" description="Polar residues" evidence="13">
    <location>
        <begin position="29"/>
        <end position="45"/>
    </location>
</feature>
<dbReference type="GO" id="GO:0030150">
    <property type="term" value="P:protein import into mitochondrial matrix"/>
    <property type="evidence" value="ECO:0007669"/>
    <property type="project" value="UniProtKB-UniRule"/>
</dbReference>
<evidence type="ECO:0000256" key="3">
    <source>
        <dbReference type="ARBA" id="ARBA00022448"/>
    </source>
</evidence>
<dbReference type="Proteomes" id="UP000091956">
    <property type="component" value="Unassembled WGS sequence"/>
</dbReference>
<dbReference type="RefSeq" id="XP_018132447.1">
    <property type="nucleotide sequence ID" value="XM_018272919.2"/>
</dbReference>
<dbReference type="STRING" id="342668.A0A1B8GS96"/>
<keyword evidence="5 12" id="KW-0999">Mitochondrion inner membrane</keyword>
<evidence type="ECO:0000313" key="15">
    <source>
        <dbReference type="Proteomes" id="UP000091956"/>
    </source>
</evidence>
<dbReference type="Pfam" id="PF08566">
    <property type="entry name" value="Pam17"/>
    <property type="match status" value="1"/>
</dbReference>
<comment type="subunit">
    <text evidence="12">Component of the PAM complex.</text>
</comment>
<evidence type="ECO:0000256" key="7">
    <source>
        <dbReference type="ARBA" id="ARBA00022946"/>
    </source>
</evidence>
<keyword evidence="11 12" id="KW-0472">Membrane</keyword>
<dbReference type="InterPro" id="IPR013875">
    <property type="entry name" value="Pam17"/>
</dbReference>
<evidence type="ECO:0000256" key="11">
    <source>
        <dbReference type="ARBA" id="ARBA00023136"/>
    </source>
</evidence>
<reference evidence="15" key="2">
    <citation type="journal article" date="2018" name="Nat. Commun.">
        <title>Extreme sensitivity to ultraviolet light in the fungal pathogen causing white-nose syndrome of bats.</title>
        <authorList>
            <person name="Palmer J.M."/>
            <person name="Drees K.P."/>
            <person name="Foster J.T."/>
            <person name="Lindner D.L."/>
        </authorList>
    </citation>
    <scope>NUCLEOTIDE SEQUENCE [LARGE SCALE GENOMIC DNA]</scope>
    <source>
        <strain evidence="15">UAMH 10579</strain>
    </source>
</reference>
<evidence type="ECO:0000256" key="9">
    <source>
        <dbReference type="ARBA" id="ARBA00023010"/>
    </source>
</evidence>
<feature type="transmembrane region" description="Helical" evidence="12">
    <location>
        <begin position="106"/>
        <end position="126"/>
    </location>
</feature>
<keyword evidence="8 12" id="KW-1133">Transmembrane helix</keyword>
<reference evidence="14 15" key="1">
    <citation type="submission" date="2016-03" db="EMBL/GenBank/DDBJ databases">
        <title>Comparative genomics of Pseudogymnoascus destructans, the fungus causing white-nose syndrome of bats.</title>
        <authorList>
            <person name="Palmer J.M."/>
            <person name="Drees K.P."/>
            <person name="Foster J.T."/>
            <person name="Lindner D.L."/>
        </authorList>
    </citation>
    <scope>NUCLEOTIDE SEQUENCE [LARGE SCALE GENOMIC DNA]</scope>
    <source>
        <strain evidence="14 15">UAMH 10579</strain>
    </source>
</reference>
<evidence type="ECO:0000256" key="6">
    <source>
        <dbReference type="ARBA" id="ARBA00022927"/>
    </source>
</evidence>
<dbReference type="PANTHER" id="PTHR28021">
    <property type="entry name" value="PRESEQUENCE TRANSLOCATED-ASSOCIATED MOTOR SUBUNIT PAM17, MITOCHONDRIAL"/>
    <property type="match status" value="1"/>
</dbReference>
<feature type="transmembrane region" description="Helical" evidence="12">
    <location>
        <begin position="146"/>
        <end position="168"/>
    </location>
</feature>
<dbReference type="GO" id="GO:0001405">
    <property type="term" value="C:PAM complex, Tim23 associated import motor"/>
    <property type="evidence" value="ECO:0007669"/>
    <property type="project" value="UniProtKB-UniRule"/>
</dbReference>
<evidence type="ECO:0000256" key="8">
    <source>
        <dbReference type="ARBA" id="ARBA00022989"/>
    </source>
</evidence>
<evidence type="ECO:0000256" key="2">
    <source>
        <dbReference type="ARBA" id="ARBA00006837"/>
    </source>
</evidence>
<protein>
    <recommendedName>
        <fullName evidence="12">Presequence translocated-associated motor subunit PAM17</fullName>
    </recommendedName>
</protein>
<keyword evidence="9 12" id="KW-0811">Translocation</keyword>
<dbReference type="OrthoDB" id="5970083at2759"/>
<keyword evidence="4 12" id="KW-0812">Transmembrane</keyword>
<evidence type="ECO:0000256" key="1">
    <source>
        <dbReference type="ARBA" id="ARBA00004448"/>
    </source>
</evidence>
<evidence type="ECO:0000256" key="10">
    <source>
        <dbReference type="ARBA" id="ARBA00023128"/>
    </source>
</evidence>
<evidence type="ECO:0000313" key="14">
    <source>
        <dbReference type="EMBL" id="OBT98714.1"/>
    </source>
</evidence>
<dbReference type="AlphaFoldDB" id="A0A1B8GS96"/>
<dbReference type="PANTHER" id="PTHR28021:SF1">
    <property type="entry name" value="PRESEQUENCE TRANSLOCATED-ASSOCIATED MOTOR SUBUNIT PAM17, MITOCHONDRIAL"/>
    <property type="match status" value="1"/>
</dbReference>
<organism evidence="14 15">
    <name type="scientific">Pseudogymnoascus verrucosus</name>
    <dbReference type="NCBI Taxonomy" id="342668"/>
    <lineage>
        <taxon>Eukaryota</taxon>
        <taxon>Fungi</taxon>
        <taxon>Dikarya</taxon>
        <taxon>Ascomycota</taxon>
        <taxon>Pezizomycotina</taxon>
        <taxon>Leotiomycetes</taxon>
        <taxon>Thelebolales</taxon>
        <taxon>Thelebolaceae</taxon>
        <taxon>Pseudogymnoascus</taxon>
    </lineage>
</organism>
<evidence type="ECO:0000256" key="12">
    <source>
        <dbReference type="RuleBase" id="RU367146"/>
    </source>
</evidence>
<keyword evidence="10 12" id="KW-0496">Mitochondrion</keyword>
<keyword evidence="3 12" id="KW-0813">Transport</keyword>
<dbReference type="GeneID" id="28836815"/>
<feature type="compositionally biased region" description="Low complexity" evidence="13">
    <location>
        <begin position="48"/>
        <end position="62"/>
    </location>
</feature>
<proteinExistence type="inferred from homology"/>
<feature type="region of interest" description="Disordered" evidence="13">
    <location>
        <begin position="29"/>
        <end position="62"/>
    </location>
</feature>
<comment type="subcellular location">
    <subcellularLocation>
        <location evidence="1 12">Mitochondrion inner membrane</location>
        <topology evidence="1 12">Multi-pass membrane protein</topology>
    </subcellularLocation>
</comment>
<comment type="function">
    <text evidence="12">Component of the PAM complex, a complex required for the translocation of transit peptide-containing proteins from the inner membrane into the mitochondrial matrix in an ATP-dependent manner.</text>
</comment>
<keyword evidence="15" id="KW-1185">Reference proteome</keyword>
<keyword evidence="6 12" id="KW-0653">Protein transport</keyword>
<accession>A0A1B8GS96</accession>
<name>A0A1B8GS96_9PEZI</name>
<keyword evidence="7" id="KW-0809">Transit peptide</keyword>